<organism evidence="1 2">
    <name type="scientific">Rhododendron griersonianum</name>
    <dbReference type="NCBI Taxonomy" id="479676"/>
    <lineage>
        <taxon>Eukaryota</taxon>
        <taxon>Viridiplantae</taxon>
        <taxon>Streptophyta</taxon>
        <taxon>Embryophyta</taxon>
        <taxon>Tracheophyta</taxon>
        <taxon>Spermatophyta</taxon>
        <taxon>Magnoliopsida</taxon>
        <taxon>eudicotyledons</taxon>
        <taxon>Gunneridae</taxon>
        <taxon>Pentapetalae</taxon>
        <taxon>asterids</taxon>
        <taxon>Ericales</taxon>
        <taxon>Ericaceae</taxon>
        <taxon>Ericoideae</taxon>
        <taxon>Rhodoreae</taxon>
        <taxon>Rhododendron</taxon>
    </lineage>
</organism>
<dbReference type="Proteomes" id="UP000823749">
    <property type="component" value="Chromosome 3"/>
</dbReference>
<protein>
    <submittedName>
        <fullName evidence="1">Uncharacterized protein</fullName>
    </submittedName>
</protein>
<keyword evidence="2" id="KW-1185">Reference proteome</keyword>
<accession>A0AAV6KSX6</accession>
<evidence type="ECO:0000313" key="1">
    <source>
        <dbReference type="EMBL" id="KAG5555515.1"/>
    </source>
</evidence>
<comment type="caution">
    <text evidence="1">The sequence shown here is derived from an EMBL/GenBank/DDBJ whole genome shotgun (WGS) entry which is preliminary data.</text>
</comment>
<name>A0AAV6KSX6_9ERIC</name>
<dbReference type="AlphaFoldDB" id="A0AAV6KSX6"/>
<sequence>MDSPNDVVQQQFSVQSLVSSGITQSPIARSSSHWTRSVAVNTIAGTMLFSVAASMLAEEVHAKESSSKNFVFIGGTPGPLQFEHTTSVTPLQSDRPLVC</sequence>
<reference evidence="1" key="1">
    <citation type="submission" date="2020-08" db="EMBL/GenBank/DDBJ databases">
        <title>Plant Genome Project.</title>
        <authorList>
            <person name="Zhang R.-G."/>
        </authorList>
    </citation>
    <scope>NUCLEOTIDE SEQUENCE</scope>
    <source>
        <strain evidence="1">WSP0</strain>
        <tissue evidence="1">Leaf</tissue>
    </source>
</reference>
<gene>
    <name evidence="1" type="ORF">RHGRI_006233</name>
</gene>
<evidence type="ECO:0000313" key="2">
    <source>
        <dbReference type="Proteomes" id="UP000823749"/>
    </source>
</evidence>
<dbReference type="EMBL" id="JACTNZ010000003">
    <property type="protein sequence ID" value="KAG5555515.1"/>
    <property type="molecule type" value="Genomic_DNA"/>
</dbReference>
<proteinExistence type="predicted"/>